<dbReference type="Gene3D" id="3.40.50.1820">
    <property type="entry name" value="alpha/beta hydrolase"/>
    <property type="match status" value="1"/>
</dbReference>
<dbReference type="GO" id="GO:0004301">
    <property type="term" value="F:epoxide hydrolase activity"/>
    <property type="evidence" value="ECO:0007669"/>
    <property type="project" value="UniProtKB-EC"/>
</dbReference>
<dbReference type="KEGG" id="gom:D7316_03773"/>
<dbReference type="InterPro" id="IPR000073">
    <property type="entry name" value="AB_hydrolase_1"/>
</dbReference>
<organism evidence="3 4">
    <name type="scientific">Gordonia insulae</name>
    <dbReference type="NCBI Taxonomy" id="2420509"/>
    <lineage>
        <taxon>Bacteria</taxon>
        <taxon>Bacillati</taxon>
        <taxon>Actinomycetota</taxon>
        <taxon>Actinomycetes</taxon>
        <taxon>Mycobacteriales</taxon>
        <taxon>Gordoniaceae</taxon>
        <taxon>Gordonia</taxon>
    </lineage>
</organism>
<dbReference type="SUPFAM" id="SSF53474">
    <property type="entry name" value="alpha/beta-Hydrolases"/>
    <property type="match status" value="1"/>
</dbReference>
<gene>
    <name evidence="3" type="primary">ephA_4</name>
    <name evidence="3" type="ORF">D7316_03773</name>
</gene>
<dbReference type="EMBL" id="CP033972">
    <property type="protein sequence ID" value="AZG47165.1"/>
    <property type="molecule type" value="Genomic_DNA"/>
</dbReference>
<dbReference type="PANTHER" id="PTHR43329">
    <property type="entry name" value="EPOXIDE HYDROLASE"/>
    <property type="match status" value="1"/>
</dbReference>
<dbReference type="PRINTS" id="PR00412">
    <property type="entry name" value="EPOXHYDRLASE"/>
</dbReference>
<proteinExistence type="predicted"/>
<evidence type="ECO:0000313" key="4">
    <source>
        <dbReference type="Proteomes" id="UP000271469"/>
    </source>
</evidence>
<dbReference type="InterPro" id="IPR029058">
    <property type="entry name" value="AB_hydrolase_fold"/>
</dbReference>
<evidence type="ECO:0000259" key="2">
    <source>
        <dbReference type="Pfam" id="PF00561"/>
    </source>
</evidence>
<dbReference type="EC" id="3.3.2.10" evidence="3"/>
<dbReference type="Proteomes" id="UP000271469">
    <property type="component" value="Chromosome"/>
</dbReference>
<keyword evidence="1 3" id="KW-0378">Hydrolase</keyword>
<name>A0A3G8JR18_9ACTN</name>
<protein>
    <submittedName>
        <fullName evidence="3">Epoxide hydrolase A</fullName>
        <ecNumber evidence="3">3.3.2.10</ecNumber>
    </submittedName>
</protein>
<keyword evidence="4" id="KW-1185">Reference proteome</keyword>
<evidence type="ECO:0000313" key="3">
    <source>
        <dbReference type="EMBL" id="AZG47165.1"/>
    </source>
</evidence>
<sequence>MSTRTLHVNGIDLAITEQGDGDPVILCHGFPGLGYSWRHQLPAIAGAGWHAIAPDMRGYGRSSRPTDVGAYDRATTVADMEGLLDALNVERAVFAGHDFGAHLVWDLARWIPERVAGLIQLSVPLTPRAPMRPNEISAFLARDHFFHMHYFQQPGVADEELDTNVDEFLRRVFWALSDTDRYLTCWEHPAVDNGYLDVLPPAPPLPWEWFSVDEFHYYVDEFTRTGFTGGLNWYRAADLVWEQNAELHDKLVLAPTVFIAGDRDPVLAMMGRDPLAAMASLVPDLRNVELIPGAGHFVQMQEPDRVNAKMVEFLESL</sequence>
<dbReference type="AlphaFoldDB" id="A0A3G8JR18"/>
<feature type="domain" description="AB hydrolase-1" evidence="2">
    <location>
        <begin position="23"/>
        <end position="127"/>
    </location>
</feature>
<evidence type="ECO:0000256" key="1">
    <source>
        <dbReference type="ARBA" id="ARBA00022801"/>
    </source>
</evidence>
<reference evidence="3 4" key="1">
    <citation type="submission" date="2018-11" db="EMBL/GenBank/DDBJ databases">
        <title>Gordonia insulae sp. nov., isolated from an island soil.</title>
        <authorList>
            <person name="Kim Y.S."/>
            <person name="Kim S.B."/>
        </authorList>
    </citation>
    <scope>NUCLEOTIDE SEQUENCE [LARGE SCALE GENOMIC DNA]</scope>
    <source>
        <strain evidence="3 4">MMS17-SY073</strain>
    </source>
</reference>
<accession>A0A3G8JR18</accession>
<dbReference type="Pfam" id="PF00561">
    <property type="entry name" value="Abhydrolase_1"/>
    <property type="match status" value="1"/>
</dbReference>
<dbReference type="InterPro" id="IPR000639">
    <property type="entry name" value="Epox_hydrolase-like"/>
</dbReference>